<gene>
    <name evidence="7" type="ORF">BT62DRAFT_927801</name>
</gene>
<sequence>MLWSTTTRMSDDHYVHSLGAYLTITFSKDLQEGPTLSTMAFSPSNRTSTSGIFWFGIIFGLLASCLQSAGITLQRKSHVLNERLPEEEKCVEHRRPLWLLGFAVFISSNVVGSLVQIASLPVVILAPLGAVSLLWNAFFAHLILRDVFSPWMILGTLFIAGGAVLIAIFGIVPETTRSLEDLLGLFRRPAFVAYFSLLGAVVVSSLAVTHITEYSLIRRNTHSDTESNTPSTPPFSFPADPSILTTSVTDTITETITTERTPLLDRKSPQSPSFNLSKRDPDLRSINRTRLILAISYASFSGIISGMCLLFAKSGVELLLLTIRGDSQFWRWQAWVLVLGLVAFALLQLWYLHKALVLASPTLVCPSAFCFYNLSSILNGLVYFNQFSLIPPLHLCLVVLGIVVLLGGVWIVSIQSGDGEVEPWDSDNDLSDEEMVEEAAPSEPEITVSDSPTAPALPCLIRRPDVEELPWGSRSEPIMRPSAATGLGLDLGLDRPLPPQPTISLSEASERIQQSHTTNSNTGHSRRRRPTMDDYTLLHRFHHVPSNTTLHSHSHMHNLQLSPPLNSRNAVSTLAGAGFQIGLSAVSPGFSIVPRERRRRISSFGMGASISGEEDDIERMERARRRTVSDGHVRTEVVLESECQDREDRVGSGAQSSPNGKGKGKSVRRWAWLGRTFMGRD</sequence>
<dbReference type="GeneID" id="66107647"/>
<feature type="transmembrane region" description="Helical" evidence="6">
    <location>
        <begin position="291"/>
        <end position="312"/>
    </location>
</feature>
<keyword evidence="2 6" id="KW-0812">Transmembrane</keyword>
<evidence type="ECO:0000313" key="7">
    <source>
        <dbReference type="EMBL" id="KAG7450521.1"/>
    </source>
</evidence>
<dbReference type="EMBL" id="MU250526">
    <property type="protein sequence ID" value="KAG7450521.1"/>
    <property type="molecule type" value="Genomic_DNA"/>
</dbReference>
<feature type="transmembrane region" description="Helical" evidence="6">
    <location>
        <begin position="363"/>
        <end position="384"/>
    </location>
</feature>
<reference evidence="7" key="1">
    <citation type="submission" date="2020-11" db="EMBL/GenBank/DDBJ databases">
        <title>Adaptations for nitrogen fixation in a non-lichenized fungal sporocarp promotes dispersal by wood-feeding termites.</title>
        <authorList>
            <consortium name="DOE Joint Genome Institute"/>
            <person name="Koch R.A."/>
            <person name="Yoon G."/>
            <person name="Arayal U."/>
            <person name="Lail K."/>
            <person name="Amirebrahimi M."/>
            <person name="Labutti K."/>
            <person name="Lipzen A."/>
            <person name="Riley R."/>
            <person name="Barry K."/>
            <person name="Henrissat B."/>
            <person name="Grigoriev I.V."/>
            <person name="Herr J.R."/>
            <person name="Aime M.C."/>
        </authorList>
    </citation>
    <scope>NUCLEOTIDE SEQUENCE</scope>
    <source>
        <strain evidence="7">MCA 3950</strain>
    </source>
</reference>
<feature type="transmembrane region" description="Helical" evidence="6">
    <location>
        <begin position="390"/>
        <end position="412"/>
    </location>
</feature>
<dbReference type="GO" id="GO:0016020">
    <property type="term" value="C:membrane"/>
    <property type="evidence" value="ECO:0007669"/>
    <property type="project" value="UniProtKB-SubCell"/>
</dbReference>
<evidence type="ECO:0000313" key="8">
    <source>
        <dbReference type="Proteomes" id="UP000812287"/>
    </source>
</evidence>
<dbReference type="RefSeq" id="XP_043044021.1">
    <property type="nucleotide sequence ID" value="XM_043185350.1"/>
</dbReference>
<comment type="subcellular location">
    <subcellularLocation>
        <location evidence="1">Membrane</location>
        <topology evidence="1">Multi-pass membrane protein</topology>
    </subcellularLocation>
</comment>
<feature type="region of interest" description="Disordered" evidence="5">
    <location>
        <begin position="508"/>
        <end position="529"/>
    </location>
</feature>
<feature type="transmembrane region" description="Helical" evidence="6">
    <location>
        <begin position="332"/>
        <end position="351"/>
    </location>
</feature>
<evidence type="ECO:0000256" key="5">
    <source>
        <dbReference type="SAM" id="MobiDB-lite"/>
    </source>
</evidence>
<feature type="transmembrane region" description="Helical" evidence="6">
    <location>
        <begin position="124"/>
        <end position="144"/>
    </location>
</feature>
<evidence type="ECO:0000256" key="6">
    <source>
        <dbReference type="SAM" id="Phobius"/>
    </source>
</evidence>
<evidence type="ECO:0000256" key="3">
    <source>
        <dbReference type="ARBA" id="ARBA00022989"/>
    </source>
</evidence>
<dbReference type="AlphaFoldDB" id="A0A9P7W3A2"/>
<feature type="compositionally biased region" description="Polar residues" evidence="5">
    <location>
        <begin position="508"/>
        <end position="523"/>
    </location>
</feature>
<evidence type="ECO:0000256" key="1">
    <source>
        <dbReference type="ARBA" id="ARBA00004141"/>
    </source>
</evidence>
<name>A0A9P7W3A2_9AGAR</name>
<proteinExistence type="predicted"/>
<dbReference type="Pfam" id="PF05653">
    <property type="entry name" value="Mg_trans_NIPA"/>
    <property type="match status" value="2"/>
</dbReference>
<comment type="caution">
    <text evidence="7">The sequence shown here is derived from an EMBL/GenBank/DDBJ whole genome shotgun (WGS) entry which is preliminary data.</text>
</comment>
<keyword evidence="8" id="KW-1185">Reference proteome</keyword>
<dbReference type="PANTHER" id="PTHR12570">
    <property type="match status" value="1"/>
</dbReference>
<evidence type="ECO:0000256" key="4">
    <source>
        <dbReference type="ARBA" id="ARBA00023136"/>
    </source>
</evidence>
<feature type="region of interest" description="Disordered" evidence="5">
    <location>
        <begin position="259"/>
        <end position="279"/>
    </location>
</feature>
<feature type="non-terminal residue" evidence="7">
    <location>
        <position position="1"/>
    </location>
</feature>
<organism evidence="7 8">
    <name type="scientific">Guyanagaster necrorhizus</name>
    <dbReference type="NCBI Taxonomy" id="856835"/>
    <lineage>
        <taxon>Eukaryota</taxon>
        <taxon>Fungi</taxon>
        <taxon>Dikarya</taxon>
        <taxon>Basidiomycota</taxon>
        <taxon>Agaricomycotina</taxon>
        <taxon>Agaricomycetes</taxon>
        <taxon>Agaricomycetidae</taxon>
        <taxon>Agaricales</taxon>
        <taxon>Marasmiineae</taxon>
        <taxon>Physalacriaceae</taxon>
        <taxon>Guyanagaster</taxon>
    </lineage>
</organism>
<accession>A0A9P7W3A2</accession>
<dbReference type="OrthoDB" id="2504919at2759"/>
<feature type="transmembrane region" description="Helical" evidence="6">
    <location>
        <begin position="191"/>
        <end position="211"/>
    </location>
</feature>
<feature type="transmembrane region" description="Helical" evidence="6">
    <location>
        <begin position="97"/>
        <end position="118"/>
    </location>
</feature>
<feature type="transmembrane region" description="Helical" evidence="6">
    <location>
        <begin position="52"/>
        <end position="73"/>
    </location>
</feature>
<keyword evidence="4 6" id="KW-0472">Membrane</keyword>
<dbReference type="GO" id="GO:0015095">
    <property type="term" value="F:magnesium ion transmembrane transporter activity"/>
    <property type="evidence" value="ECO:0007669"/>
    <property type="project" value="InterPro"/>
</dbReference>
<dbReference type="PANTHER" id="PTHR12570:SF86">
    <property type="entry name" value="ADR321CP"/>
    <property type="match status" value="1"/>
</dbReference>
<feature type="region of interest" description="Disordered" evidence="5">
    <location>
        <begin position="642"/>
        <end position="668"/>
    </location>
</feature>
<evidence type="ECO:0000256" key="2">
    <source>
        <dbReference type="ARBA" id="ARBA00022692"/>
    </source>
</evidence>
<protein>
    <submittedName>
        <fullName evidence="7">Uncharacterized protein</fullName>
    </submittedName>
</protein>
<dbReference type="InterPro" id="IPR008521">
    <property type="entry name" value="Mg_trans_NIPA"/>
</dbReference>
<dbReference type="Proteomes" id="UP000812287">
    <property type="component" value="Unassembled WGS sequence"/>
</dbReference>
<feature type="transmembrane region" description="Helical" evidence="6">
    <location>
        <begin position="151"/>
        <end position="171"/>
    </location>
</feature>
<keyword evidence="3 6" id="KW-1133">Transmembrane helix</keyword>